<dbReference type="Gene3D" id="1.10.472.10">
    <property type="entry name" value="Cyclin-like"/>
    <property type="match status" value="2"/>
</dbReference>
<dbReference type="GO" id="GO:0051301">
    <property type="term" value="P:cell division"/>
    <property type="evidence" value="ECO:0007669"/>
    <property type="project" value="UniProtKB-KW"/>
</dbReference>
<sequence length="334" mass="37974">MNHRVYELNQMTKYFDHEIDDHQIRSQPLIQLPDQTDETFMTILERESDYLPNHDYLIRLRSGDLDFNTRNQAFHWISKAHCYYSFGPLSLCLAVNYLDRFFSVRELPRDKAWTLQLLAVACLSIAAKIEETFVPNSFDLQVGDPKYVFEAKTIQRMELLVLDTLKWKMNAITPCSLLDYSLKKLSDPHSITDKFLFSTTKVLNRSMQLILCTIKGIEYLEYKASEIAAAVALCVSAEFRAVDDIHKASSCFIHLDKGRVLKCVEMVKEMSETSRSNGSVTGVPQSPIGVLDGGCFSYKTDELTVGSSSNSTSQITTTTTAIRSSETKRMKLEP</sequence>
<evidence type="ECO:0000256" key="3">
    <source>
        <dbReference type="ARBA" id="ARBA00023127"/>
    </source>
</evidence>
<keyword evidence="2" id="KW-0132">Cell division</keyword>
<dbReference type="AlphaFoldDB" id="A0AAW1K5D8"/>
<name>A0AAW1K5D8_SAPOF</name>
<feature type="region of interest" description="Disordered" evidence="6">
    <location>
        <begin position="305"/>
        <end position="334"/>
    </location>
</feature>
<dbReference type="InterPro" id="IPR048258">
    <property type="entry name" value="Cyclins_cyclin-box"/>
</dbReference>
<comment type="similarity">
    <text evidence="1">Belongs to the cyclin family. Cyclin D subfamily.</text>
</comment>
<dbReference type="SMART" id="SM00385">
    <property type="entry name" value="CYCLIN"/>
    <property type="match status" value="1"/>
</dbReference>
<evidence type="ECO:0000313" key="8">
    <source>
        <dbReference type="EMBL" id="KAK9713110.1"/>
    </source>
</evidence>
<organism evidence="8 9">
    <name type="scientific">Saponaria officinalis</name>
    <name type="common">Common soapwort</name>
    <name type="synonym">Lychnis saponaria</name>
    <dbReference type="NCBI Taxonomy" id="3572"/>
    <lineage>
        <taxon>Eukaryota</taxon>
        <taxon>Viridiplantae</taxon>
        <taxon>Streptophyta</taxon>
        <taxon>Embryophyta</taxon>
        <taxon>Tracheophyta</taxon>
        <taxon>Spermatophyta</taxon>
        <taxon>Magnoliopsida</taxon>
        <taxon>eudicotyledons</taxon>
        <taxon>Gunneridae</taxon>
        <taxon>Pentapetalae</taxon>
        <taxon>Caryophyllales</taxon>
        <taxon>Caryophyllaceae</taxon>
        <taxon>Caryophylleae</taxon>
        <taxon>Saponaria</taxon>
    </lineage>
</organism>
<dbReference type="CDD" id="cd20544">
    <property type="entry name" value="CYCLIN_AtCycD-like_rpt2"/>
    <property type="match status" value="1"/>
</dbReference>
<dbReference type="EMBL" id="JBDFQZ010000006">
    <property type="protein sequence ID" value="KAK9713110.1"/>
    <property type="molecule type" value="Genomic_DNA"/>
</dbReference>
<dbReference type="Pfam" id="PF02984">
    <property type="entry name" value="Cyclin_C"/>
    <property type="match status" value="1"/>
</dbReference>
<evidence type="ECO:0000256" key="5">
    <source>
        <dbReference type="RuleBase" id="RU000383"/>
    </source>
</evidence>
<dbReference type="SUPFAM" id="SSF47954">
    <property type="entry name" value="Cyclin-like"/>
    <property type="match status" value="1"/>
</dbReference>
<dbReference type="InterPro" id="IPR039361">
    <property type="entry name" value="Cyclin"/>
</dbReference>
<feature type="compositionally biased region" description="Low complexity" evidence="6">
    <location>
        <begin position="307"/>
        <end position="324"/>
    </location>
</feature>
<reference evidence="8" key="1">
    <citation type="submission" date="2024-03" db="EMBL/GenBank/DDBJ databases">
        <title>WGS assembly of Saponaria officinalis var. Norfolk2.</title>
        <authorList>
            <person name="Jenkins J."/>
            <person name="Shu S."/>
            <person name="Grimwood J."/>
            <person name="Barry K."/>
            <person name="Goodstein D."/>
            <person name="Schmutz J."/>
            <person name="Leebens-Mack J."/>
            <person name="Osbourn A."/>
        </authorList>
    </citation>
    <scope>NUCLEOTIDE SEQUENCE [LARGE SCALE GENOMIC DNA]</scope>
    <source>
        <strain evidence="8">JIC</strain>
    </source>
</reference>
<evidence type="ECO:0000256" key="4">
    <source>
        <dbReference type="ARBA" id="ARBA00023306"/>
    </source>
</evidence>
<evidence type="ECO:0000256" key="6">
    <source>
        <dbReference type="SAM" id="MobiDB-lite"/>
    </source>
</evidence>
<dbReference type="Proteomes" id="UP001443914">
    <property type="component" value="Unassembled WGS sequence"/>
</dbReference>
<keyword evidence="3 5" id="KW-0195">Cyclin</keyword>
<dbReference type="CDD" id="cd20543">
    <property type="entry name" value="CYCLIN_AtCycD-like_rpt1"/>
    <property type="match status" value="1"/>
</dbReference>
<comment type="caution">
    <text evidence="8">The sequence shown here is derived from an EMBL/GenBank/DDBJ whole genome shotgun (WGS) entry which is preliminary data.</text>
</comment>
<keyword evidence="4" id="KW-0131">Cell cycle</keyword>
<dbReference type="PROSITE" id="PS00292">
    <property type="entry name" value="CYCLINS"/>
    <property type="match status" value="1"/>
</dbReference>
<feature type="domain" description="Cyclin-like" evidence="7">
    <location>
        <begin position="75"/>
        <end position="163"/>
    </location>
</feature>
<evidence type="ECO:0000313" key="9">
    <source>
        <dbReference type="Proteomes" id="UP001443914"/>
    </source>
</evidence>
<evidence type="ECO:0000256" key="2">
    <source>
        <dbReference type="ARBA" id="ARBA00022618"/>
    </source>
</evidence>
<dbReference type="Pfam" id="PF00134">
    <property type="entry name" value="Cyclin_N"/>
    <property type="match status" value="1"/>
</dbReference>
<proteinExistence type="inferred from homology"/>
<dbReference type="FunFam" id="1.10.472.10:FF:000034">
    <property type="entry name" value="D2/4-type cyclin"/>
    <property type="match status" value="1"/>
</dbReference>
<evidence type="ECO:0000256" key="1">
    <source>
        <dbReference type="ARBA" id="ARBA00009065"/>
    </source>
</evidence>
<keyword evidence="9" id="KW-1185">Reference proteome</keyword>
<protein>
    <recommendedName>
        <fullName evidence="7">Cyclin-like domain-containing protein</fullName>
    </recommendedName>
</protein>
<feature type="compositionally biased region" description="Basic and acidic residues" evidence="6">
    <location>
        <begin position="325"/>
        <end position="334"/>
    </location>
</feature>
<gene>
    <name evidence="8" type="ORF">RND81_06G003400</name>
</gene>
<dbReference type="InterPro" id="IPR036915">
    <property type="entry name" value="Cyclin-like_sf"/>
</dbReference>
<dbReference type="InterPro" id="IPR006671">
    <property type="entry name" value="Cyclin_N"/>
</dbReference>
<accession>A0AAW1K5D8</accession>
<dbReference type="InterPro" id="IPR013763">
    <property type="entry name" value="Cyclin-like_dom"/>
</dbReference>
<dbReference type="InterPro" id="IPR004367">
    <property type="entry name" value="Cyclin_C-dom"/>
</dbReference>
<dbReference type="PANTHER" id="PTHR10177">
    <property type="entry name" value="CYCLINS"/>
    <property type="match status" value="1"/>
</dbReference>
<evidence type="ECO:0000259" key="7">
    <source>
        <dbReference type="SMART" id="SM00385"/>
    </source>
</evidence>
<dbReference type="FunFam" id="1.10.472.10:FF:000040">
    <property type="entry name" value="D6-type cyclin"/>
    <property type="match status" value="1"/>
</dbReference>